<dbReference type="AlphaFoldDB" id="A0A9Q3ZCI1"/>
<sequence length="311" mass="34207">MRKAALLMLTALSLAGCNEPSKQEAEPARVPLVETLDSQADQALAPALEDWRQALEAFTSGADDQTLATLIEQWRALYRTTNQFWLVLATRACGRDQVASLERVDDWPLYPAYVDATPSWPESGIVNDQALPIRRDTLLEQHRMAAPGEVSLGFQPLWLLLHNSDGSPRAASEFDTGSPITQRRHDYVRVAGTLLMDDLTPLRDANGVSAAELRCGLRLLDRRLRQARRWAADSKGETAEGDRMVPGESLAIVHETLPDAALAQLNGDDLAPLRAALEKQKQGFKKALQQASESGQWAPISNWLNNDQGGP</sequence>
<dbReference type="Proteomes" id="UP001107961">
    <property type="component" value="Unassembled WGS sequence"/>
</dbReference>
<evidence type="ECO:0000256" key="1">
    <source>
        <dbReference type="SAM" id="MobiDB-lite"/>
    </source>
</evidence>
<evidence type="ECO:0000313" key="2">
    <source>
        <dbReference type="EMBL" id="MCE7508738.1"/>
    </source>
</evidence>
<proteinExistence type="predicted"/>
<dbReference type="PROSITE" id="PS51257">
    <property type="entry name" value="PROKAR_LIPOPROTEIN"/>
    <property type="match status" value="1"/>
</dbReference>
<gene>
    <name evidence="2" type="ORF">LZG35_08825</name>
</gene>
<dbReference type="RefSeq" id="WP_080530320.1">
    <property type="nucleotide sequence ID" value="NZ_CP012331.1"/>
</dbReference>
<comment type="caution">
    <text evidence="2">The sequence shown here is derived from an EMBL/GenBank/DDBJ whole genome shotgun (WGS) entry which is preliminary data.</text>
</comment>
<dbReference type="GeneID" id="94685196"/>
<organism evidence="2 3">
    <name type="scientific">Alloalcanivorax xenomutans</name>
    <dbReference type="NCBI Taxonomy" id="1094342"/>
    <lineage>
        <taxon>Bacteria</taxon>
        <taxon>Pseudomonadati</taxon>
        <taxon>Pseudomonadota</taxon>
        <taxon>Gammaproteobacteria</taxon>
        <taxon>Oceanospirillales</taxon>
        <taxon>Alcanivoracaceae</taxon>
        <taxon>Alloalcanivorax</taxon>
    </lineage>
</organism>
<feature type="region of interest" description="Disordered" evidence="1">
    <location>
        <begin position="286"/>
        <end position="311"/>
    </location>
</feature>
<protein>
    <recommendedName>
        <fullName evidence="4">Imelysin-like domain-containing protein</fullName>
    </recommendedName>
</protein>
<name>A0A9Q3ZCI1_9GAMM</name>
<reference evidence="2" key="1">
    <citation type="submission" date="2022-01" db="EMBL/GenBank/DDBJ databases">
        <authorList>
            <person name="Karlyshev A.V."/>
            <person name="Jaspars M."/>
        </authorList>
    </citation>
    <scope>NUCLEOTIDE SEQUENCE</scope>
    <source>
        <strain evidence="2">AGSA3-2</strain>
    </source>
</reference>
<feature type="compositionally biased region" description="Polar residues" evidence="1">
    <location>
        <begin position="302"/>
        <end position="311"/>
    </location>
</feature>
<keyword evidence="3" id="KW-1185">Reference proteome</keyword>
<dbReference type="InterPro" id="IPR038352">
    <property type="entry name" value="Imelysin_sf"/>
</dbReference>
<dbReference type="KEGG" id="axe:P40_02130"/>
<evidence type="ECO:0000313" key="3">
    <source>
        <dbReference type="Proteomes" id="UP001107961"/>
    </source>
</evidence>
<dbReference type="EMBL" id="JAJVKT010000009">
    <property type="protein sequence ID" value="MCE7508738.1"/>
    <property type="molecule type" value="Genomic_DNA"/>
</dbReference>
<dbReference type="Gene3D" id="1.20.1420.20">
    <property type="entry name" value="M75 peptidase, HXXE motif"/>
    <property type="match status" value="1"/>
</dbReference>
<evidence type="ECO:0008006" key="4">
    <source>
        <dbReference type="Google" id="ProtNLM"/>
    </source>
</evidence>
<accession>A0A9Q3ZCI1</accession>